<evidence type="ECO:0000313" key="2">
    <source>
        <dbReference type="EMBL" id="DAE16658.1"/>
    </source>
</evidence>
<name>A0A8S5QCH6_9CAUD</name>
<dbReference type="EMBL" id="BK015629">
    <property type="protein sequence ID" value="DAE16658.1"/>
    <property type="molecule type" value="Genomic_DNA"/>
</dbReference>
<reference evidence="2" key="1">
    <citation type="journal article" date="2021" name="Proc. Natl. Acad. Sci. U.S.A.">
        <title>A Catalog of Tens of Thousands of Viruses from Human Metagenomes Reveals Hidden Associations with Chronic Diseases.</title>
        <authorList>
            <person name="Tisza M.J."/>
            <person name="Buck C.B."/>
        </authorList>
    </citation>
    <scope>NUCLEOTIDE SEQUENCE</scope>
    <source>
        <strain evidence="2">Ctn7K25</strain>
    </source>
</reference>
<feature type="compositionally biased region" description="Polar residues" evidence="1">
    <location>
        <begin position="642"/>
        <end position="651"/>
    </location>
</feature>
<dbReference type="Pfam" id="PF16510">
    <property type="entry name" value="P22_portal"/>
    <property type="match status" value="1"/>
</dbReference>
<organism evidence="2">
    <name type="scientific">Podoviridae sp. ctn7K25</name>
    <dbReference type="NCBI Taxonomy" id="2825273"/>
    <lineage>
        <taxon>Viruses</taxon>
        <taxon>Duplodnaviria</taxon>
        <taxon>Heunggongvirae</taxon>
        <taxon>Uroviricota</taxon>
        <taxon>Caudoviricetes</taxon>
    </lineage>
</organism>
<sequence length="671" mass="78219">MITTDINNRKKSKKLFRMSHITQKPDERSEMDSVQYMRESYGSRRAFDILMEAQYYWSRMDEFRKDRQRNKRYCYGNQWDDLIEIEENGCKKTITEEEYIKRQGNVPLKNNLIRRLVRNVIGVYRSQSKEPTCTARDRDEQKLGETMSTILQCNMQLNRMSEVYARTMEEFLISGFIVHRKSYGWRNGKEDCWTDYVQPNNFFIDNNMRDFRGWDVSMLGEVHDISFGQLCEQFAHSPADYRRLRDIYKYAARKDYIASTAASFGYSKLDNYDFLFTSEPGRCRVIEVWRKEQKPRYRCHDPQNGDVFKIDEEDYRMEVGEVNEERRRVGLEAGMPEEEIPLIRAEWFMDDYWYFYYLSPFGDILKEGETPFEHESHPYVFKAYPFIDGEIHSFVADVIDQQRYTNRLITLYDWVIRATAKGVLLIPRDCLGETSIDDIAEQWSEVNGVIVFEPSKSGQMPTQIAANATNIGIGELLNLQLKFFEDISGVNGALQGKPGYSGTSAALYNQQTQNATTSLLDLLEAFSYFVKDGAYKDVKNMQQFYDSKRVFNIAGKSGAQIIYDPKKIRDVEFDLSITESTTTPAYRQLSNDILMQLWQAQAISVEQLLEHGDFPFAEELLQSIKSQKQQIEQGGVPEGMSPQLQQQVQQTANPKAMQYLQQYMGQGQQAA</sequence>
<proteinExistence type="predicted"/>
<dbReference type="InterPro" id="IPR032427">
    <property type="entry name" value="P22_portal"/>
</dbReference>
<accession>A0A8S5QCH6</accession>
<feature type="region of interest" description="Disordered" evidence="1">
    <location>
        <begin position="631"/>
        <end position="651"/>
    </location>
</feature>
<protein>
    <submittedName>
        <fullName evidence="2">Portal protein</fullName>
    </submittedName>
</protein>
<evidence type="ECO:0000256" key="1">
    <source>
        <dbReference type="SAM" id="MobiDB-lite"/>
    </source>
</evidence>